<feature type="compositionally biased region" description="Basic and acidic residues" evidence="1">
    <location>
        <begin position="63"/>
        <end position="86"/>
    </location>
</feature>
<gene>
    <name evidence="2" type="ORF">QYM36_005003</name>
</gene>
<comment type="caution">
    <text evidence="2">The sequence shown here is derived from an EMBL/GenBank/DDBJ whole genome shotgun (WGS) entry which is preliminary data.</text>
</comment>
<evidence type="ECO:0000313" key="3">
    <source>
        <dbReference type="Proteomes" id="UP001187531"/>
    </source>
</evidence>
<organism evidence="2 3">
    <name type="scientific">Artemia franciscana</name>
    <name type="common">Brine shrimp</name>
    <name type="synonym">Artemia sanfranciscana</name>
    <dbReference type="NCBI Taxonomy" id="6661"/>
    <lineage>
        <taxon>Eukaryota</taxon>
        <taxon>Metazoa</taxon>
        <taxon>Ecdysozoa</taxon>
        <taxon>Arthropoda</taxon>
        <taxon>Crustacea</taxon>
        <taxon>Branchiopoda</taxon>
        <taxon>Anostraca</taxon>
        <taxon>Artemiidae</taxon>
        <taxon>Artemia</taxon>
    </lineage>
</organism>
<protein>
    <submittedName>
        <fullName evidence="2">Uncharacterized protein</fullName>
    </submittedName>
</protein>
<dbReference type="Proteomes" id="UP001187531">
    <property type="component" value="Unassembled WGS sequence"/>
</dbReference>
<sequence>MPIQQGYGQLDAVQPRENRDDRQDCISFPVMPEQVQPYPKAKPRELSDRGKKKGPTKIFTDTPVKRQFEEQEAKIKDKKAWGDRARGKVGTVGRAGKAKKDHTTKKLFVDSEGSDAGKTILDDDSDDPMKLGDSEDESEKEEEIFDSVSIFLKLFTKESIFLGLSDKNENNVRVSIMCLVGLRKWK</sequence>
<accession>A0AA88LF75</accession>
<name>A0AA88LF75_ARTSF</name>
<proteinExistence type="predicted"/>
<dbReference type="AlphaFoldDB" id="A0AA88LF75"/>
<evidence type="ECO:0000256" key="1">
    <source>
        <dbReference type="SAM" id="MobiDB-lite"/>
    </source>
</evidence>
<evidence type="ECO:0000313" key="2">
    <source>
        <dbReference type="EMBL" id="KAK2719370.1"/>
    </source>
</evidence>
<keyword evidence="3" id="KW-1185">Reference proteome</keyword>
<feature type="compositionally biased region" description="Basic residues" evidence="1">
    <location>
        <begin position="96"/>
        <end position="105"/>
    </location>
</feature>
<dbReference type="EMBL" id="JAVRJZ010000008">
    <property type="protein sequence ID" value="KAK2719370.1"/>
    <property type="molecule type" value="Genomic_DNA"/>
</dbReference>
<feature type="compositionally biased region" description="Basic and acidic residues" evidence="1">
    <location>
        <begin position="14"/>
        <end position="24"/>
    </location>
</feature>
<reference evidence="2" key="1">
    <citation type="submission" date="2023-07" db="EMBL/GenBank/DDBJ databases">
        <title>Chromosome-level genome assembly of Artemia franciscana.</title>
        <authorList>
            <person name="Jo E."/>
        </authorList>
    </citation>
    <scope>NUCLEOTIDE SEQUENCE</scope>
    <source>
        <tissue evidence="2">Whole body</tissue>
    </source>
</reference>
<feature type="region of interest" description="Disordered" evidence="1">
    <location>
        <begin position="1"/>
        <end position="142"/>
    </location>
</feature>